<proteinExistence type="predicted"/>
<evidence type="ECO:0000313" key="2">
    <source>
        <dbReference type="Proteomes" id="UP000184192"/>
    </source>
</evidence>
<sequence>MLVVAILLAVGGVMAYYKTIVSPPGKLEFKNQYVNSDKKDISQVKSANTDLALDSFYVAITHELDLQLANSFLTNQERNELLELFATQYVPTYVSACNSKFSKSVWNEGELQKINTRISELQGLVTTENKIVIQGVANSSLNEVHNVIVAYYEAKRAASVSGYNGIQAAKQKIATAKKYASMSPINNCTELVSRLNSVSTRLEQAHYSYLAGQVERLRPYYNYSQTEYDKIALSISEKFDEYKNNARSTYGRVSDISSLESRAGSYYSNATFNN</sequence>
<dbReference type="eggNOG" id="ENOG5030W74">
    <property type="taxonomic scope" value="Bacteria"/>
</dbReference>
<protein>
    <submittedName>
        <fullName evidence="1">Uncharacterized protein</fullName>
    </submittedName>
</protein>
<gene>
    <name evidence="1" type="ORF">SAMN05444350_10353</name>
</gene>
<accession>A0A1M6BLX7</accession>
<dbReference type="Proteomes" id="UP000184192">
    <property type="component" value="Unassembled WGS sequence"/>
</dbReference>
<keyword evidence="2" id="KW-1185">Reference proteome</keyword>
<dbReference type="EMBL" id="FQZN01000003">
    <property type="protein sequence ID" value="SHI49657.1"/>
    <property type="molecule type" value="Genomic_DNA"/>
</dbReference>
<dbReference type="AlphaFoldDB" id="A0A1M6BLX7"/>
<organism evidence="1 2">
    <name type="scientific">Bacteroides stercorirosoris</name>
    <dbReference type="NCBI Taxonomy" id="871324"/>
    <lineage>
        <taxon>Bacteria</taxon>
        <taxon>Pseudomonadati</taxon>
        <taxon>Bacteroidota</taxon>
        <taxon>Bacteroidia</taxon>
        <taxon>Bacteroidales</taxon>
        <taxon>Bacteroidaceae</taxon>
        <taxon>Bacteroides</taxon>
    </lineage>
</organism>
<name>A0A1M6BLX7_9BACE</name>
<evidence type="ECO:0000313" key="1">
    <source>
        <dbReference type="EMBL" id="SHI49657.1"/>
    </source>
</evidence>
<reference evidence="2" key="1">
    <citation type="submission" date="2016-11" db="EMBL/GenBank/DDBJ databases">
        <authorList>
            <person name="Varghese N."/>
            <person name="Submissions S."/>
        </authorList>
    </citation>
    <scope>NUCLEOTIDE SEQUENCE [LARGE SCALE GENOMIC DNA]</scope>
    <source>
        <strain evidence="2">DSM 26884</strain>
    </source>
</reference>